<evidence type="ECO:0000313" key="2">
    <source>
        <dbReference type="EMBL" id="MCS5478725.1"/>
    </source>
</evidence>
<organism evidence="2 3">
    <name type="scientific">Corynebacterium lemuris</name>
    <dbReference type="NCBI Taxonomy" id="1859292"/>
    <lineage>
        <taxon>Bacteria</taxon>
        <taxon>Bacillati</taxon>
        <taxon>Actinomycetota</taxon>
        <taxon>Actinomycetes</taxon>
        <taxon>Mycobacteriales</taxon>
        <taxon>Corynebacteriaceae</taxon>
        <taxon>Corynebacterium</taxon>
    </lineage>
</organism>
<evidence type="ECO:0000313" key="3">
    <source>
        <dbReference type="Proteomes" id="UP001205965"/>
    </source>
</evidence>
<evidence type="ECO:0000259" key="1">
    <source>
        <dbReference type="Pfam" id="PF12307"/>
    </source>
</evidence>
<keyword evidence="3" id="KW-1185">Reference proteome</keyword>
<dbReference type="Pfam" id="PF12307">
    <property type="entry name" value="DUF3631"/>
    <property type="match status" value="1"/>
</dbReference>
<dbReference type="RefSeq" id="WP_259426805.1">
    <property type="nucleotide sequence ID" value="NZ_JANWTC010000002.1"/>
</dbReference>
<gene>
    <name evidence="2" type="ORF">NYP18_03555</name>
</gene>
<dbReference type="InterPro" id="IPR027417">
    <property type="entry name" value="P-loop_NTPase"/>
</dbReference>
<feature type="domain" description="DUF3631" evidence="1">
    <location>
        <begin position="207"/>
        <end position="370"/>
    </location>
</feature>
<protein>
    <submittedName>
        <fullName evidence="2">DUF3631 domain-containing protein</fullName>
    </submittedName>
</protein>
<name>A0ABT2FU21_9CORY</name>
<dbReference type="SUPFAM" id="SSF52540">
    <property type="entry name" value="P-loop containing nucleoside triphosphate hydrolases"/>
    <property type="match status" value="1"/>
</dbReference>
<dbReference type="InterPro" id="IPR022081">
    <property type="entry name" value="DUF3631"/>
</dbReference>
<dbReference type="EMBL" id="JANWTC010000002">
    <property type="protein sequence ID" value="MCS5478725.1"/>
    <property type="molecule type" value="Genomic_DNA"/>
</dbReference>
<comment type="caution">
    <text evidence="2">The sequence shown here is derived from an EMBL/GenBank/DDBJ whole genome shotgun (WGS) entry which is preliminary data.</text>
</comment>
<sequence>MTAVDSCGIERTADDMGAALLDDLAAWMDRYIKTAQPGDLHTLVLWAVHTHLALALYTSPRLLLDSPVPGSGKTTVLDHLNRLCHKPMQAASLSSPSLLVRFLEHGPRTVLVDEADRTLNPKAEGVSELLAVLNSGYRRGASRPVLIPDREGGWATREMPTFGPVAMAGNAPDLPDDTRSRCIRVLLLPDTEGTVEDSDWELIEQGALDLHARIETWADYVREDVRTTRPEYPEGLKGRNRERWAPLLRVAYAAGGHWPGRCLELIDADLERQEMDREAGLQRTARHIVLLDHIRQVWTEGRPFMPTMELLALLKSTHPDYWKHHDYGELTRQGLARMLANHFNIRAVRETGGDRHRGYFYVDLEPAWNAFGMGGPTREA</sequence>
<proteinExistence type="predicted"/>
<accession>A0ABT2FU21</accession>
<dbReference type="Proteomes" id="UP001205965">
    <property type="component" value="Unassembled WGS sequence"/>
</dbReference>
<reference evidence="2 3" key="1">
    <citation type="submission" date="2022-08" db="EMBL/GenBank/DDBJ databases">
        <title>YIM 101645 draft genome.</title>
        <authorList>
            <person name="Chen X."/>
        </authorList>
    </citation>
    <scope>NUCLEOTIDE SEQUENCE [LARGE SCALE GENOMIC DNA]</scope>
    <source>
        <strain evidence="2 3">YIM 101645</strain>
    </source>
</reference>